<sequence length="175" mass="18200">MISVVLLSPSLRAAAPDPRAAEALARSLGALVRATVEGVVRDAALIGPAGEDLAAIADYAGCAYAEAQNLGEGLAGALSETRGDIVFVFEGGYAPQTGFIEEASDLLLEGANFSGALLRRAPHTLATRLAPNLARPVGLLAQRVALRGARARDLDALIRHVRPSRTLNVRAVRTV</sequence>
<dbReference type="Proteomes" id="UP000239089">
    <property type="component" value="Unassembled WGS sequence"/>
</dbReference>
<proteinExistence type="predicted"/>
<dbReference type="EMBL" id="NHSJ01000073">
    <property type="protein sequence ID" value="PPQ30753.1"/>
    <property type="molecule type" value="Genomic_DNA"/>
</dbReference>
<dbReference type="RefSeq" id="WP_104508062.1">
    <property type="nucleotide sequence ID" value="NZ_JACIGC010000004.1"/>
</dbReference>
<reference evidence="1 2" key="1">
    <citation type="journal article" date="2018" name="Arch. Microbiol.">
        <title>New insights into the metabolic potential of the phototrophic purple bacterium Rhodopila globiformis DSM 161(T) from its draft genome sequence and evidence for a vanadium-dependent nitrogenase.</title>
        <authorList>
            <person name="Imhoff J.F."/>
            <person name="Rahn T."/>
            <person name="Kunzel S."/>
            <person name="Neulinger S.C."/>
        </authorList>
    </citation>
    <scope>NUCLEOTIDE SEQUENCE [LARGE SCALE GENOMIC DNA]</scope>
    <source>
        <strain evidence="1 2">DSM 16996</strain>
    </source>
</reference>
<accession>A0A2S6N806</accession>
<evidence type="ECO:0000313" key="1">
    <source>
        <dbReference type="EMBL" id="PPQ30753.1"/>
    </source>
</evidence>
<name>A0A2S6N806_9HYPH</name>
<dbReference type="AlphaFoldDB" id="A0A2S6N806"/>
<evidence type="ECO:0000313" key="2">
    <source>
        <dbReference type="Proteomes" id="UP000239089"/>
    </source>
</evidence>
<organism evidence="1 2">
    <name type="scientific">Rhodoblastus sphagnicola</name>
    <dbReference type="NCBI Taxonomy" id="333368"/>
    <lineage>
        <taxon>Bacteria</taxon>
        <taxon>Pseudomonadati</taxon>
        <taxon>Pseudomonadota</taxon>
        <taxon>Alphaproteobacteria</taxon>
        <taxon>Hyphomicrobiales</taxon>
        <taxon>Rhodoblastaceae</taxon>
        <taxon>Rhodoblastus</taxon>
    </lineage>
</organism>
<protein>
    <submittedName>
        <fullName evidence="1">Uncharacterized protein</fullName>
    </submittedName>
</protein>
<comment type="caution">
    <text evidence="1">The sequence shown here is derived from an EMBL/GenBank/DDBJ whole genome shotgun (WGS) entry which is preliminary data.</text>
</comment>
<keyword evidence="2" id="KW-1185">Reference proteome</keyword>
<gene>
    <name evidence="1" type="ORF">CCR94_11885</name>
</gene>
<dbReference type="OrthoDB" id="8451135at2"/>